<gene>
    <name evidence="3" type="ORF">A2125_02715</name>
</gene>
<dbReference type="InterPro" id="IPR023365">
    <property type="entry name" value="Sortase_dom-sf"/>
</dbReference>
<reference evidence="3 4" key="1">
    <citation type="journal article" date="2016" name="Nat. Commun.">
        <title>Thousands of microbial genomes shed light on interconnected biogeochemical processes in an aquifer system.</title>
        <authorList>
            <person name="Anantharaman K."/>
            <person name="Brown C.T."/>
            <person name="Hug L.A."/>
            <person name="Sharon I."/>
            <person name="Castelle C.J."/>
            <person name="Probst A.J."/>
            <person name="Thomas B.C."/>
            <person name="Singh A."/>
            <person name="Wilkins M.J."/>
            <person name="Karaoz U."/>
            <person name="Brodie E.L."/>
            <person name="Williams K.H."/>
            <person name="Hubbard S.S."/>
            <person name="Banfield J.F."/>
        </authorList>
    </citation>
    <scope>NUCLEOTIDE SEQUENCE [LARGE SCALE GENOMIC DNA]</scope>
</reference>
<accession>A0A1F7WRY7</accession>
<proteinExistence type="predicted"/>
<evidence type="ECO:0000313" key="4">
    <source>
        <dbReference type="Proteomes" id="UP000178812"/>
    </source>
</evidence>
<keyword evidence="2" id="KW-0812">Transmembrane</keyword>
<dbReference type="InterPro" id="IPR005754">
    <property type="entry name" value="Sortase"/>
</dbReference>
<dbReference type="NCBIfam" id="TIGR01076">
    <property type="entry name" value="sortase_fam"/>
    <property type="match status" value="1"/>
</dbReference>
<keyword evidence="2" id="KW-1133">Transmembrane helix</keyword>
<evidence type="ECO:0000313" key="3">
    <source>
        <dbReference type="EMBL" id="OGM05552.1"/>
    </source>
</evidence>
<evidence type="ECO:0008006" key="5">
    <source>
        <dbReference type="Google" id="ProtNLM"/>
    </source>
</evidence>
<dbReference type="GO" id="GO:0016787">
    <property type="term" value="F:hydrolase activity"/>
    <property type="evidence" value="ECO:0007669"/>
    <property type="project" value="UniProtKB-KW"/>
</dbReference>
<name>A0A1F7WRY7_9BACT</name>
<evidence type="ECO:0000256" key="2">
    <source>
        <dbReference type="SAM" id="Phobius"/>
    </source>
</evidence>
<dbReference type="Pfam" id="PF04203">
    <property type="entry name" value="Sortase"/>
    <property type="match status" value="1"/>
</dbReference>
<dbReference type="AlphaFoldDB" id="A0A1F7WRY7"/>
<organism evidence="3 4">
    <name type="scientific">Candidatus Woesebacteria bacterium GWB1_43_5</name>
    <dbReference type="NCBI Taxonomy" id="1802474"/>
    <lineage>
        <taxon>Bacteria</taxon>
        <taxon>Candidatus Woeseibacteriota</taxon>
    </lineage>
</organism>
<dbReference type="EMBL" id="MGFM01000033">
    <property type="protein sequence ID" value="OGM05552.1"/>
    <property type="molecule type" value="Genomic_DNA"/>
</dbReference>
<dbReference type="Proteomes" id="UP000178812">
    <property type="component" value="Unassembled WGS sequence"/>
</dbReference>
<evidence type="ECO:0000256" key="1">
    <source>
        <dbReference type="ARBA" id="ARBA00022801"/>
    </source>
</evidence>
<keyword evidence="1" id="KW-0378">Hydrolase</keyword>
<sequence>MFPRGIIYKSGYPSYGEAKLRPATRQRLFYQLFRGIGAGLIAYAVIFFMFTYAPLIKQEINFTLGRSSITGAEILEKANAQSVVEVQEEAKKYGVNSYFSVVIPKIGAAQNIIANVDASDEKSYLSALEDGVAHAKGTYFPGQGRRIYLFSHSTDSPLNFARYNAVFYLLSKLDKGDKIVIFFADKKYLYEVKGKKVVSADDTSWLSSSDPGSELGEELILQTCDPPGTTWRRLIVLAKLIDAYGGN</sequence>
<comment type="caution">
    <text evidence="3">The sequence shown here is derived from an EMBL/GenBank/DDBJ whole genome shotgun (WGS) entry which is preliminary data.</text>
</comment>
<dbReference type="Gene3D" id="2.40.260.10">
    <property type="entry name" value="Sortase"/>
    <property type="match status" value="1"/>
</dbReference>
<protein>
    <recommendedName>
        <fullName evidence="5">Sortase</fullName>
    </recommendedName>
</protein>
<feature type="transmembrane region" description="Helical" evidence="2">
    <location>
        <begin position="28"/>
        <end position="53"/>
    </location>
</feature>
<dbReference type="InterPro" id="IPR042003">
    <property type="entry name" value="Sortase_E"/>
</dbReference>
<dbReference type="CDD" id="cd05830">
    <property type="entry name" value="Sortase_E"/>
    <property type="match status" value="1"/>
</dbReference>
<keyword evidence="2" id="KW-0472">Membrane</keyword>
<dbReference type="SUPFAM" id="SSF63817">
    <property type="entry name" value="Sortase"/>
    <property type="match status" value="1"/>
</dbReference>